<evidence type="ECO:0000313" key="7">
    <source>
        <dbReference type="EMBL" id="EKU50059.1"/>
    </source>
</evidence>
<comment type="cofactor">
    <cofactor evidence="1">
        <name>FAD</name>
        <dbReference type="ChEBI" id="CHEBI:57692"/>
    </cofactor>
</comment>
<dbReference type="Pfam" id="PF01494">
    <property type="entry name" value="FAD_binding_3"/>
    <property type="match status" value="2"/>
</dbReference>
<keyword evidence="4" id="KW-0274">FAD</keyword>
<evidence type="ECO:0000256" key="3">
    <source>
        <dbReference type="ARBA" id="ARBA00022630"/>
    </source>
</evidence>
<dbReference type="PRINTS" id="PR00420">
    <property type="entry name" value="RNGMNOXGNASE"/>
</dbReference>
<reference evidence="7 8" key="1">
    <citation type="journal article" date="2013" name="Genome Announc.">
        <title>Genome Sequence of Staphylococcus massiliensis Strain S46, Isolated from the Surface of Healthy Human Skin.</title>
        <authorList>
            <person name="Srivastav R."/>
            <person name="Singh A."/>
            <person name="Jangir P.K."/>
            <person name="Kumari C."/>
            <person name="Muduli S."/>
            <person name="Sharma R."/>
        </authorList>
    </citation>
    <scope>NUCLEOTIDE SEQUENCE [LARGE SCALE GENOMIC DNA]</scope>
    <source>
        <strain evidence="7 8">S46</strain>
    </source>
</reference>
<dbReference type="SUPFAM" id="SSF51905">
    <property type="entry name" value="FAD/NAD(P)-binding domain"/>
    <property type="match status" value="1"/>
</dbReference>
<sequence>MKAEVLIIGAGPTGLALALALHEQGTPFRIVEQASGPAQESRAIVVQARTLEAYQQYGIDQEIISKGFPIKGLNMYKSNKHVARVDFNDIGHGISPYPFALSLAQDVHEKTLVNLLNERGIQVEWQTTVTDVKEYDDHVEVTFERTNNTNTATSESRNQEPSTNNKAHSDVTSSDSAQTETPSDHTSPSINHHDSESTPNDQTETQSFKYVCGCDGAHSVVRKSQNINFPGGTYEERFFVADVETDQMLDDLNIGFKGNHFCIAMRVRNENSMRLIGVIPKSFEGKAPETFEPLIPFVKDIYAFDISKVNWYAPYKIHHRVADTFKTKRTFILGDAGHIHSPAGGQGMNTGIIDAFNLAWKLSGVLQDKLNPELLETYDTERRAFAKKLVKTTDKMFTMMIHSKLLRLFIMPKLAPLLAKSQKMKRAFFKRISQTEINYRKSKLSKGEVGRFKGGDRLPWINRLQIDTFEPLQNVAWQFLVFGQNVPEIDEIADLYEMNVHYFPWSKDLSKQKIYNGTVLIVRPDGYIGLATEVTEISEIENYLNQLRP</sequence>
<feature type="region of interest" description="Disordered" evidence="5">
    <location>
        <begin position="142"/>
        <end position="203"/>
    </location>
</feature>
<organism evidence="7 8">
    <name type="scientific">Staphylococcus massiliensis S46</name>
    <dbReference type="NCBI Taxonomy" id="1229783"/>
    <lineage>
        <taxon>Bacteria</taxon>
        <taxon>Bacillati</taxon>
        <taxon>Bacillota</taxon>
        <taxon>Bacilli</taxon>
        <taxon>Bacillales</taxon>
        <taxon>Staphylococcaceae</taxon>
        <taxon>Staphylococcus</taxon>
    </lineage>
</organism>
<evidence type="ECO:0000256" key="5">
    <source>
        <dbReference type="SAM" id="MobiDB-lite"/>
    </source>
</evidence>
<dbReference type="AlphaFoldDB" id="K9ARY2"/>
<accession>K9ARY2</accession>
<comment type="caution">
    <text evidence="7">The sequence shown here is derived from an EMBL/GenBank/DDBJ whole genome shotgun (WGS) entry which is preliminary data.</text>
</comment>
<evidence type="ECO:0000259" key="6">
    <source>
        <dbReference type="Pfam" id="PF01494"/>
    </source>
</evidence>
<dbReference type="eggNOG" id="COG0654">
    <property type="taxonomic scope" value="Bacteria"/>
</dbReference>
<comment type="similarity">
    <text evidence="2">Belongs to the PheA/TfdB FAD monooxygenase family.</text>
</comment>
<feature type="compositionally biased region" description="Polar residues" evidence="5">
    <location>
        <begin position="144"/>
        <end position="190"/>
    </location>
</feature>
<keyword evidence="7" id="KW-0503">Monooxygenase</keyword>
<protein>
    <submittedName>
        <fullName evidence="7">Pentachlorophenol-4-monooxygenase</fullName>
    </submittedName>
</protein>
<dbReference type="InterPro" id="IPR036188">
    <property type="entry name" value="FAD/NAD-bd_sf"/>
</dbReference>
<dbReference type="PATRIC" id="fig|1229783.3.peg.462"/>
<dbReference type="SUPFAM" id="SSF52833">
    <property type="entry name" value="Thioredoxin-like"/>
    <property type="match status" value="1"/>
</dbReference>
<dbReference type="InterPro" id="IPR002938">
    <property type="entry name" value="FAD-bd"/>
</dbReference>
<dbReference type="Proteomes" id="UP000009885">
    <property type="component" value="Unassembled WGS sequence"/>
</dbReference>
<dbReference type="GO" id="GO:0016709">
    <property type="term" value="F:oxidoreductase activity, acting on paired donors, with incorporation or reduction of molecular oxygen, NAD(P)H as one donor, and incorporation of one atom of oxygen"/>
    <property type="evidence" value="ECO:0007669"/>
    <property type="project" value="UniProtKB-ARBA"/>
</dbReference>
<dbReference type="RefSeq" id="WP_009382277.1">
    <property type="nucleotide sequence ID" value="NZ_AMSQ01000003.1"/>
</dbReference>
<dbReference type="PANTHER" id="PTHR43004">
    <property type="entry name" value="TRK SYSTEM POTASSIUM UPTAKE PROTEIN"/>
    <property type="match status" value="1"/>
</dbReference>
<dbReference type="Gene3D" id="3.50.50.60">
    <property type="entry name" value="FAD/NAD(P)-binding domain"/>
    <property type="match status" value="3"/>
</dbReference>
<evidence type="ECO:0000256" key="4">
    <source>
        <dbReference type="ARBA" id="ARBA00022827"/>
    </source>
</evidence>
<evidence type="ECO:0000313" key="8">
    <source>
        <dbReference type="Proteomes" id="UP000009885"/>
    </source>
</evidence>
<proteinExistence type="inferred from homology"/>
<dbReference type="InterPro" id="IPR036249">
    <property type="entry name" value="Thioredoxin-like_sf"/>
</dbReference>
<dbReference type="PANTHER" id="PTHR43004:SF19">
    <property type="entry name" value="BINDING MONOOXYGENASE, PUTATIVE (JCVI)-RELATED"/>
    <property type="match status" value="1"/>
</dbReference>
<keyword evidence="8" id="KW-1185">Reference proteome</keyword>
<evidence type="ECO:0000256" key="2">
    <source>
        <dbReference type="ARBA" id="ARBA00007801"/>
    </source>
</evidence>
<dbReference type="OrthoDB" id="9766816at2"/>
<feature type="domain" description="FAD-binding" evidence="6">
    <location>
        <begin position="200"/>
        <end position="392"/>
    </location>
</feature>
<keyword evidence="3" id="KW-0285">Flavoprotein</keyword>
<gene>
    <name evidence="7" type="ORF">C273_02283</name>
</gene>
<dbReference type="GO" id="GO:0071949">
    <property type="term" value="F:FAD binding"/>
    <property type="evidence" value="ECO:0007669"/>
    <property type="project" value="InterPro"/>
</dbReference>
<dbReference type="EMBL" id="AMSQ01000003">
    <property type="protein sequence ID" value="EKU50059.1"/>
    <property type="molecule type" value="Genomic_DNA"/>
</dbReference>
<dbReference type="InterPro" id="IPR050641">
    <property type="entry name" value="RIFMO-like"/>
</dbReference>
<name>K9ARY2_9STAP</name>
<keyword evidence="7" id="KW-0560">Oxidoreductase</keyword>
<feature type="domain" description="FAD-binding" evidence="6">
    <location>
        <begin position="3"/>
        <end position="149"/>
    </location>
</feature>
<evidence type="ECO:0000256" key="1">
    <source>
        <dbReference type="ARBA" id="ARBA00001974"/>
    </source>
</evidence>
<dbReference type="STRING" id="1229783.C273_02283"/>